<feature type="compositionally biased region" description="Polar residues" evidence="1">
    <location>
        <begin position="238"/>
        <end position="256"/>
    </location>
</feature>
<feature type="compositionally biased region" description="Polar residues" evidence="1">
    <location>
        <begin position="536"/>
        <end position="548"/>
    </location>
</feature>
<reference evidence="3 4" key="1">
    <citation type="submission" date="2021-03" db="EMBL/GenBank/DDBJ databases">
        <authorList>
            <person name="King G.J."/>
            <person name="Bancroft I."/>
            <person name="Baten A."/>
            <person name="Bloomfield J."/>
            <person name="Borpatragohain P."/>
            <person name="He Z."/>
            <person name="Irish N."/>
            <person name="Irwin J."/>
            <person name="Liu K."/>
            <person name="Mauleon R.P."/>
            <person name="Moore J."/>
            <person name="Morris R."/>
            <person name="Ostergaard L."/>
            <person name="Wang B."/>
            <person name="Wells R."/>
        </authorList>
    </citation>
    <scope>NUCLEOTIDE SEQUENCE [LARGE SCALE GENOMIC DNA]</scope>
    <source>
        <strain evidence="3">R-o-18</strain>
        <tissue evidence="3">Leaf</tissue>
    </source>
</reference>
<feature type="compositionally biased region" description="Basic and acidic residues" evidence="1">
    <location>
        <begin position="549"/>
        <end position="559"/>
    </location>
</feature>
<evidence type="ECO:0008006" key="5">
    <source>
        <dbReference type="Google" id="ProtNLM"/>
    </source>
</evidence>
<dbReference type="Proteomes" id="UP000823674">
    <property type="component" value="Chromosome A08"/>
</dbReference>
<keyword evidence="2" id="KW-1133">Transmembrane helix</keyword>
<feature type="transmembrane region" description="Helical" evidence="2">
    <location>
        <begin position="21"/>
        <end position="42"/>
    </location>
</feature>
<feature type="compositionally biased region" description="Polar residues" evidence="1">
    <location>
        <begin position="498"/>
        <end position="510"/>
    </location>
</feature>
<sequence>MNFRGWKVFVLSLVIISLKKFLRWWTLKTTILLVSLTIYMLVTNKVKLVRKDSPRHILQCKEITSSRFESLDSDISAKFLNWKEATEVASSKISFINLQVTNPHFPPRRSSLIPLLKPKKETYAEEGDSYRSGKQLTTDHHYRGVVSLPNGGGRAETISVQRTGAFHERIDRHGNSFGARVATKQTRVPPPTAENTREETYSWRSKALGKAPEDQRGDPSKQKPFPQKGLSEWRKKPNTQTLSKAHTDDPNATTSHDQGLAIVQGKNQQESSKEQTEEQIINELNEATLLYLSCPDPTEAAARRQRVLAGDAKGQTEETAANLLRLRGAPREHGRETPQNHHNPVTISKEHILQELQEVTKQYLSCVDPVEASARRQRVLAGDAEGLLDKTANSILAVSTEQRRPLSPWERGIRSESPPGIDFDLAMQPSDVEVTPPHAMRRIEDGPILRNQSNRAREGAYPEKLKSIVVSPKGVMGEGAEALESAVEVADDEETLQNFQSKTKSMTTKQAKGAKAPTQMTGRKRGRPSKPKPTVASPNQLTGATLSWKSKEITGSRIL</sequence>
<proteinExistence type="predicted"/>
<evidence type="ECO:0000313" key="3">
    <source>
        <dbReference type="EMBL" id="KAG5390397.1"/>
    </source>
</evidence>
<evidence type="ECO:0000313" key="4">
    <source>
        <dbReference type="Proteomes" id="UP000823674"/>
    </source>
</evidence>
<comment type="caution">
    <text evidence="3">The sequence shown here is derived from an EMBL/GenBank/DDBJ whole genome shotgun (WGS) entry which is preliminary data.</text>
</comment>
<evidence type="ECO:0000256" key="1">
    <source>
        <dbReference type="SAM" id="MobiDB-lite"/>
    </source>
</evidence>
<evidence type="ECO:0000256" key="2">
    <source>
        <dbReference type="SAM" id="Phobius"/>
    </source>
</evidence>
<keyword evidence="2" id="KW-0812">Transmembrane</keyword>
<gene>
    <name evidence="3" type="primary">A08p033800.1_BraROA</name>
    <name evidence="3" type="ORF">IGI04_031938</name>
</gene>
<feature type="region of interest" description="Disordered" evidence="1">
    <location>
        <begin position="498"/>
        <end position="559"/>
    </location>
</feature>
<protein>
    <recommendedName>
        <fullName evidence="5">DUF4005 domain-containing protein</fullName>
    </recommendedName>
</protein>
<organism evidence="3 4">
    <name type="scientific">Brassica rapa subsp. trilocularis</name>
    <dbReference type="NCBI Taxonomy" id="1813537"/>
    <lineage>
        <taxon>Eukaryota</taxon>
        <taxon>Viridiplantae</taxon>
        <taxon>Streptophyta</taxon>
        <taxon>Embryophyta</taxon>
        <taxon>Tracheophyta</taxon>
        <taxon>Spermatophyta</taxon>
        <taxon>Magnoliopsida</taxon>
        <taxon>eudicotyledons</taxon>
        <taxon>Gunneridae</taxon>
        <taxon>Pentapetalae</taxon>
        <taxon>rosids</taxon>
        <taxon>malvids</taxon>
        <taxon>Brassicales</taxon>
        <taxon>Brassicaceae</taxon>
        <taxon>Brassiceae</taxon>
        <taxon>Brassica</taxon>
    </lineage>
</organism>
<feature type="region of interest" description="Disordered" evidence="1">
    <location>
        <begin position="174"/>
        <end position="256"/>
    </location>
</feature>
<name>A0ABQ7LV07_BRACM</name>
<feature type="compositionally biased region" description="Basic and acidic residues" evidence="1">
    <location>
        <begin position="211"/>
        <end position="221"/>
    </location>
</feature>
<keyword evidence="4" id="KW-1185">Reference proteome</keyword>
<keyword evidence="2" id="KW-0472">Membrane</keyword>
<dbReference type="EMBL" id="JADBGQ010000007">
    <property type="protein sequence ID" value="KAG5390397.1"/>
    <property type="molecule type" value="Genomic_DNA"/>
</dbReference>
<accession>A0ABQ7LV07</accession>